<keyword evidence="2" id="KW-0808">Transferase</keyword>
<protein>
    <recommendedName>
        <fullName evidence="7">Protein kinase domain-containing protein</fullName>
    </recommendedName>
</protein>
<dbReference type="EMBL" id="CAKKNE010000003">
    <property type="protein sequence ID" value="CAH0371429.1"/>
    <property type="molecule type" value="Genomic_DNA"/>
</dbReference>
<feature type="domain" description="Protein kinase" evidence="7">
    <location>
        <begin position="241"/>
        <end position="501"/>
    </location>
</feature>
<keyword evidence="5" id="KW-0067">ATP-binding</keyword>
<evidence type="ECO:0000256" key="3">
    <source>
        <dbReference type="ARBA" id="ARBA00022741"/>
    </source>
</evidence>
<proteinExistence type="predicted"/>
<dbReference type="Pfam" id="PF00069">
    <property type="entry name" value="Pkinase"/>
    <property type="match status" value="1"/>
</dbReference>
<dbReference type="Gene3D" id="1.10.510.10">
    <property type="entry name" value="Transferase(Phosphotransferase) domain 1"/>
    <property type="match status" value="1"/>
</dbReference>
<dbReference type="PROSITE" id="PS50011">
    <property type="entry name" value="PROTEIN_KINASE_DOM"/>
    <property type="match status" value="1"/>
</dbReference>
<keyword evidence="3" id="KW-0547">Nucleotide-binding</keyword>
<dbReference type="InterPro" id="IPR045270">
    <property type="entry name" value="STKc_AGC"/>
</dbReference>
<dbReference type="AlphaFoldDB" id="A0A8J2SQM8"/>
<organism evidence="8 9">
    <name type="scientific">Pelagomonas calceolata</name>
    <dbReference type="NCBI Taxonomy" id="35677"/>
    <lineage>
        <taxon>Eukaryota</taxon>
        <taxon>Sar</taxon>
        <taxon>Stramenopiles</taxon>
        <taxon>Ochrophyta</taxon>
        <taxon>Pelagophyceae</taxon>
        <taxon>Pelagomonadales</taxon>
        <taxon>Pelagomonadaceae</taxon>
        <taxon>Pelagomonas</taxon>
    </lineage>
</organism>
<evidence type="ECO:0000259" key="7">
    <source>
        <dbReference type="PROSITE" id="PS50011"/>
    </source>
</evidence>
<evidence type="ECO:0000313" key="9">
    <source>
        <dbReference type="Proteomes" id="UP000789595"/>
    </source>
</evidence>
<keyword evidence="9" id="KW-1185">Reference proteome</keyword>
<gene>
    <name evidence="8" type="ORF">PECAL_3P13720</name>
</gene>
<evidence type="ECO:0000313" key="8">
    <source>
        <dbReference type="EMBL" id="CAH0371429.1"/>
    </source>
</evidence>
<name>A0A8J2SQM8_9STRA</name>
<evidence type="ECO:0000256" key="5">
    <source>
        <dbReference type="ARBA" id="ARBA00022840"/>
    </source>
</evidence>
<dbReference type="SMART" id="SM00220">
    <property type="entry name" value="S_TKc"/>
    <property type="match status" value="1"/>
</dbReference>
<evidence type="ECO:0000256" key="4">
    <source>
        <dbReference type="ARBA" id="ARBA00022777"/>
    </source>
</evidence>
<comment type="caution">
    <text evidence="8">The sequence shown here is derived from an EMBL/GenBank/DDBJ whole genome shotgun (WGS) entry which is preliminary data.</text>
</comment>
<dbReference type="Gene3D" id="3.30.200.20">
    <property type="entry name" value="Phosphorylase Kinase, domain 1"/>
    <property type="match status" value="1"/>
</dbReference>
<accession>A0A8J2SQM8</accession>
<dbReference type="InterPro" id="IPR011009">
    <property type="entry name" value="Kinase-like_dom_sf"/>
</dbReference>
<dbReference type="PANTHER" id="PTHR24355:SF18">
    <property type="entry name" value="G PROTEIN-COUPLED RECEPTOR KINASE"/>
    <property type="match status" value="1"/>
</dbReference>
<dbReference type="PROSITE" id="PS00108">
    <property type="entry name" value="PROTEIN_KINASE_ST"/>
    <property type="match status" value="1"/>
</dbReference>
<dbReference type="SUPFAM" id="SSF56112">
    <property type="entry name" value="Protein kinase-like (PK-like)"/>
    <property type="match status" value="1"/>
</dbReference>
<keyword evidence="1" id="KW-0723">Serine/threonine-protein kinase</keyword>
<evidence type="ECO:0000256" key="6">
    <source>
        <dbReference type="SAM" id="MobiDB-lite"/>
    </source>
</evidence>
<dbReference type="PANTHER" id="PTHR24355">
    <property type="entry name" value="G PROTEIN-COUPLED RECEPTOR KINASE/RIBOSOMAL PROTEIN S6 KINASE"/>
    <property type="match status" value="1"/>
</dbReference>
<dbReference type="OrthoDB" id="354826at2759"/>
<feature type="region of interest" description="Disordered" evidence="6">
    <location>
        <begin position="515"/>
        <end position="537"/>
    </location>
</feature>
<dbReference type="CDD" id="cd05123">
    <property type="entry name" value="STKc_AGC"/>
    <property type="match status" value="1"/>
</dbReference>
<evidence type="ECO:0000256" key="2">
    <source>
        <dbReference type="ARBA" id="ARBA00022679"/>
    </source>
</evidence>
<reference evidence="8" key="1">
    <citation type="submission" date="2021-11" db="EMBL/GenBank/DDBJ databases">
        <authorList>
            <consortium name="Genoscope - CEA"/>
            <person name="William W."/>
        </authorList>
    </citation>
    <scope>NUCLEOTIDE SEQUENCE</scope>
</reference>
<dbReference type="Proteomes" id="UP000789595">
    <property type="component" value="Unassembled WGS sequence"/>
</dbReference>
<dbReference type="InterPro" id="IPR008271">
    <property type="entry name" value="Ser/Thr_kinase_AS"/>
</dbReference>
<evidence type="ECO:0000256" key="1">
    <source>
        <dbReference type="ARBA" id="ARBA00022527"/>
    </source>
</evidence>
<dbReference type="GO" id="GO:0005524">
    <property type="term" value="F:ATP binding"/>
    <property type="evidence" value="ECO:0007669"/>
    <property type="project" value="UniProtKB-KW"/>
</dbReference>
<sequence length="596" mass="65437">MMGIDDFATTVNLADALSGCAEPSPQCAFPQHSCEELDAFLGRADDAGLLTMEAILKGPLGLRMFSRWASTFVQGGGAVRAAAHFLVDVALLKTKNDAALYESIMGTYFGNDARVERDLPCDLRRAPRPSTADATLYKTHVQDAALLGLEGRLARPSKAPSFRRETSIISRDKLPLVHGASLIAKDAPFQDQFNIIEDLMLAFCEKVALPCFLCRDANPDLYAYLGYLKTQVEAKPCEEDFETIRVMGKGGFGLVKGCKTLRTGKMYALKEMDLKHVTKKKAKVLCDAEHACLTHPVVADSPFIVSLIYAFQSSSALCLVLDLMTGGDLSFHLDRAPSRRFPEEAARYYAARTLLGLEALHDAGFVYRDLKPENILVDGDGRCRLSDLGLAALIPQKGVAGTPGYLAPEMLQGHKYGTEVDWWSFGCLLYELVSGTSPFRTAEARKTYEGDAVASANQATLEMSVEYPPYFSGELKDLLSKLLQKDPEQRLCKNVAAHAFFSSLNWSVLRNDPDPDTIEGSQEAPPFAPGNSLNVEDPDEIGTFPDLPDIVVDPGMFPEASWLYVSETKYQEEVVWLLQYQEKAAPKKSSSFCTIA</sequence>
<dbReference type="InterPro" id="IPR000719">
    <property type="entry name" value="Prot_kinase_dom"/>
</dbReference>
<keyword evidence="4" id="KW-0418">Kinase</keyword>
<dbReference type="GO" id="GO:0004674">
    <property type="term" value="F:protein serine/threonine kinase activity"/>
    <property type="evidence" value="ECO:0007669"/>
    <property type="project" value="UniProtKB-KW"/>
</dbReference>